<comment type="caution">
    <text evidence="2">The sequence shown here is derived from an EMBL/GenBank/DDBJ whole genome shotgun (WGS) entry which is preliminary data.</text>
</comment>
<evidence type="ECO:0008006" key="4">
    <source>
        <dbReference type="Google" id="ProtNLM"/>
    </source>
</evidence>
<dbReference type="EMBL" id="DAAUPK010000016">
    <property type="protein sequence ID" value="HAF2570804.1"/>
    <property type="molecule type" value="Genomic_DNA"/>
</dbReference>
<evidence type="ECO:0000313" key="2">
    <source>
        <dbReference type="EMBL" id="HAF2205648.1"/>
    </source>
</evidence>
<reference evidence="2" key="2">
    <citation type="submission" date="2020-02" db="EMBL/GenBank/DDBJ databases">
        <authorList>
            <consortium name="NCBI Pathogen Detection Project"/>
        </authorList>
    </citation>
    <scope>NUCLEOTIDE SEQUENCE</scope>
    <source>
        <strain evidence="3">MA.05/00002289</strain>
        <strain evidence="2">MA.CK_01/00000941</strain>
        <strain evidence="1">MA.CK_95/00012903</strain>
    </source>
</reference>
<dbReference type="AlphaFoldDB" id="A0A743TT77"/>
<reference evidence="2" key="1">
    <citation type="journal article" date="2018" name="Genome Biol.">
        <title>SKESA: strategic k-mer extension for scrupulous assemblies.</title>
        <authorList>
            <person name="Souvorov A."/>
            <person name="Agarwala R."/>
            <person name="Lipman D.J."/>
        </authorList>
    </citation>
    <scope>NUCLEOTIDE SEQUENCE</scope>
    <source>
        <strain evidence="3">MA.05/00002289</strain>
        <strain evidence="2">MA.CK_01/00000941</strain>
        <strain evidence="1">MA.CK_95/00012903</strain>
    </source>
</reference>
<sequence>MKDRNEILESFSWSALVAIKMAWHDGKIMSEMSEHVFIMNWLFKARKRKIFPRAVSSDIE</sequence>
<evidence type="ECO:0000313" key="3">
    <source>
        <dbReference type="EMBL" id="HAF2570804.1"/>
    </source>
</evidence>
<protein>
    <recommendedName>
        <fullName evidence="4">DUF2913 family protein</fullName>
    </recommendedName>
</protein>
<gene>
    <name evidence="2" type="ORF">G8N85_003643</name>
    <name evidence="1" type="ORF">G9B68_003755</name>
    <name evidence="3" type="ORF">G9E70_003722</name>
</gene>
<dbReference type="EMBL" id="DAAUMU010000021">
    <property type="protein sequence ID" value="HAF1419338.1"/>
    <property type="molecule type" value="Genomic_DNA"/>
</dbReference>
<evidence type="ECO:0000313" key="1">
    <source>
        <dbReference type="EMBL" id="HAF1419338.1"/>
    </source>
</evidence>
<accession>A0A743TT77</accession>
<dbReference type="EMBL" id="DAAUOA010000019">
    <property type="protein sequence ID" value="HAF2205648.1"/>
    <property type="molecule type" value="Genomic_DNA"/>
</dbReference>
<name>A0A743TT77_SALER</name>
<organism evidence="2">
    <name type="scientific">Salmonella enterica</name>
    <name type="common">Salmonella choleraesuis</name>
    <dbReference type="NCBI Taxonomy" id="28901"/>
    <lineage>
        <taxon>Bacteria</taxon>
        <taxon>Pseudomonadati</taxon>
        <taxon>Pseudomonadota</taxon>
        <taxon>Gammaproteobacteria</taxon>
        <taxon>Enterobacterales</taxon>
        <taxon>Enterobacteriaceae</taxon>
        <taxon>Salmonella</taxon>
    </lineage>
</organism>
<proteinExistence type="predicted"/>